<evidence type="ECO:0000313" key="2">
    <source>
        <dbReference type="Proteomes" id="UP001162501"/>
    </source>
</evidence>
<proteinExistence type="predicted"/>
<protein>
    <submittedName>
        <fullName evidence="1">Uncharacterized protein</fullName>
    </submittedName>
</protein>
<dbReference type="EMBL" id="OX596114">
    <property type="protein sequence ID" value="CAN0461422.1"/>
    <property type="molecule type" value="Genomic_DNA"/>
</dbReference>
<gene>
    <name evidence="1" type="ORF">MRATA1EN22A_LOCUS20020</name>
</gene>
<accession>A0AC59ZLI1</accession>
<organism evidence="1 2">
    <name type="scientific">Rangifer tarandus platyrhynchus</name>
    <name type="common">Svalbard reindeer</name>
    <dbReference type="NCBI Taxonomy" id="3082113"/>
    <lineage>
        <taxon>Eukaryota</taxon>
        <taxon>Metazoa</taxon>
        <taxon>Chordata</taxon>
        <taxon>Craniata</taxon>
        <taxon>Vertebrata</taxon>
        <taxon>Euteleostomi</taxon>
        <taxon>Mammalia</taxon>
        <taxon>Eutheria</taxon>
        <taxon>Laurasiatheria</taxon>
        <taxon>Artiodactyla</taxon>
        <taxon>Ruminantia</taxon>
        <taxon>Pecora</taxon>
        <taxon>Cervidae</taxon>
        <taxon>Odocoileinae</taxon>
        <taxon>Rangifer</taxon>
    </lineage>
</organism>
<name>A0AC59ZLI1_RANTA</name>
<evidence type="ECO:0000313" key="1">
    <source>
        <dbReference type="EMBL" id="CAN0461422.1"/>
    </source>
</evidence>
<dbReference type="Proteomes" id="UP001162501">
    <property type="component" value="Chromosome 30"/>
</dbReference>
<reference evidence="1" key="1">
    <citation type="submission" date="2023-05" db="EMBL/GenBank/DDBJ databases">
        <authorList>
            <consortium name="ELIXIR-Norway"/>
        </authorList>
    </citation>
    <scope>NUCLEOTIDE SEQUENCE</scope>
</reference>
<reference evidence="1" key="2">
    <citation type="submission" date="2025-03" db="EMBL/GenBank/DDBJ databases">
        <authorList>
            <consortium name="ELIXIR-Norway"/>
            <consortium name="Elixir Norway"/>
        </authorList>
    </citation>
    <scope>NUCLEOTIDE SEQUENCE</scope>
</reference>
<sequence length="108" mass="11974">MQRWYSLPLIPNSCTKATSRKNITDAETRYLDPYIADVLIHCSDPPSAIKDLFPELLGVLLEAGLTFSNTSTPTPLPWESPRLKTALSSKITSQGCKFLGQFVSKTDQ</sequence>